<dbReference type="RefSeq" id="WP_238751035.1">
    <property type="nucleotide sequence ID" value="NZ_CAKLPZ010000002.1"/>
</dbReference>
<organism evidence="2 3">
    <name type="scientific">Neolewinella maritima</name>
    <dbReference type="NCBI Taxonomy" id="1383882"/>
    <lineage>
        <taxon>Bacteria</taxon>
        <taxon>Pseudomonadati</taxon>
        <taxon>Bacteroidota</taxon>
        <taxon>Saprospiria</taxon>
        <taxon>Saprospirales</taxon>
        <taxon>Lewinellaceae</taxon>
        <taxon>Neolewinella</taxon>
    </lineage>
</organism>
<evidence type="ECO:0000313" key="2">
    <source>
        <dbReference type="EMBL" id="CAH1001178.1"/>
    </source>
</evidence>
<evidence type="ECO:0000256" key="1">
    <source>
        <dbReference type="SAM" id="Phobius"/>
    </source>
</evidence>
<keyword evidence="3" id="KW-1185">Reference proteome</keyword>
<keyword evidence="1" id="KW-0472">Membrane</keyword>
<evidence type="ECO:0000313" key="3">
    <source>
        <dbReference type="Proteomes" id="UP000837803"/>
    </source>
</evidence>
<gene>
    <name evidence="2" type="ORF">LEM8419_02081</name>
</gene>
<sequence length="59" mass="6450">MTPLNLSKDLRNIEGGFDPITWTVIGTTIGAASLLIYAIDNRESIAEGFSDGFRWAYGN</sequence>
<proteinExistence type="predicted"/>
<dbReference type="Proteomes" id="UP000837803">
    <property type="component" value="Unassembled WGS sequence"/>
</dbReference>
<keyword evidence="1" id="KW-1133">Transmembrane helix</keyword>
<feature type="transmembrane region" description="Helical" evidence="1">
    <location>
        <begin position="20"/>
        <end position="39"/>
    </location>
</feature>
<keyword evidence="1" id="KW-0812">Transmembrane</keyword>
<comment type="caution">
    <text evidence="2">The sequence shown here is derived from an EMBL/GenBank/DDBJ whole genome shotgun (WGS) entry which is preliminary data.</text>
</comment>
<dbReference type="EMBL" id="CAKLPZ010000002">
    <property type="protein sequence ID" value="CAH1001178.1"/>
    <property type="molecule type" value="Genomic_DNA"/>
</dbReference>
<reference evidence="2" key="1">
    <citation type="submission" date="2021-12" db="EMBL/GenBank/DDBJ databases">
        <authorList>
            <person name="Rodrigo-Torres L."/>
            <person name="Arahal R. D."/>
            <person name="Lucena T."/>
        </authorList>
    </citation>
    <scope>NUCLEOTIDE SEQUENCE</scope>
    <source>
        <strain evidence="2">CECT 8419</strain>
    </source>
</reference>
<accession>A0ABM9B1H8</accession>
<name>A0ABM9B1H8_9BACT</name>
<evidence type="ECO:0008006" key="4">
    <source>
        <dbReference type="Google" id="ProtNLM"/>
    </source>
</evidence>
<protein>
    <recommendedName>
        <fullName evidence="4">Class IIb bacteriocin, lactobin A/cerein 7B family</fullName>
    </recommendedName>
</protein>